<dbReference type="WBParaSite" id="jg15879">
    <property type="protein sequence ID" value="jg15879"/>
    <property type="gene ID" value="jg15879"/>
</dbReference>
<protein>
    <submittedName>
        <fullName evidence="3">Uncharacterized protein</fullName>
    </submittedName>
</protein>
<dbReference type="Proteomes" id="UP000887574">
    <property type="component" value="Unplaced"/>
</dbReference>
<keyword evidence="2" id="KW-1185">Reference proteome</keyword>
<reference evidence="3" key="1">
    <citation type="submission" date="2022-11" db="UniProtKB">
        <authorList>
            <consortium name="WormBaseParasite"/>
        </authorList>
    </citation>
    <scope>IDENTIFICATION</scope>
</reference>
<organism evidence="2 3">
    <name type="scientific">Ditylenchus dipsaci</name>
    <dbReference type="NCBI Taxonomy" id="166011"/>
    <lineage>
        <taxon>Eukaryota</taxon>
        <taxon>Metazoa</taxon>
        <taxon>Ecdysozoa</taxon>
        <taxon>Nematoda</taxon>
        <taxon>Chromadorea</taxon>
        <taxon>Rhabditida</taxon>
        <taxon>Tylenchina</taxon>
        <taxon>Tylenchomorpha</taxon>
        <taxon>Sphaerularioidea</taxon>
        <taxon>Anguinidae</taxon>
        <taxon>Anguininae</taxon>
        <taxon>Ditylenchus</taxon>
    </lineage>
</organism>
<name>A0A915D5U7_9BILA</name>
<feature type="region of interest" description="Disordered" evidence="1">
    <location>
        <begin position="125"/>
        <end position="161"/>
    </location>
</feature>
<dbReference type="AlphaFoldDB" id="A0A915D5U7"/>
<sequence length="161" mass="17304">MASGYGSPQMKNPAPHRGFNNKAREILLDPVIPKLGNIARSGSDEEFLRKVSALKQLSRTDSEQTNGSQKSCSSHCSGPASSTGPPEFDGKTRSAGDLFKNSGGKKTQISKTFQQLNIMKLPSVDSDIGASSRSRSLAGFDNFDSSVGEDESLRQTTYEVK</sequence>
<evidence type="ECO:0000313" key="2">
    <source>
        <dbReference type="Proteomes" id="UP000887574"/>
    </source>
</evidence>
<feature type="region of interest" description="Disordered" evidence="1">
    <location>
        <begin position="56"/>
        <end position="107"/>
    </location>
</feature>
<accession>A0A915D5U7</accession>
<feature type="region of interest" description="Disordered" evidence="1">
    <location>
        <begin position="1"/>
        <end position="21"/>
    </location>
</feature>
<feature type="compositionally biased region" description="Low complexity" evidence="1">
    <location>
        <begin position="71"/>
        <end position="82"/>
    </location>
</feature>
<evidence type="ECO:0000313" key="3">
    <source>
        <dbReference type="WBParaSite" id="jg15879"/>
    </source>
</evidence>
<feature type="compositionally biased region" description="Polar residues" evidence="1">
    <location>
        <begin position="56"/>
        <end position="70"/>
    </location>
</feature>
<evidence type="ECO:0000256" key="1">
    <source>
        <dbReference type="SAM" id="MobiDB-lite"/>
    </source>
</evidence>
<proteinExistence type="predicted"/>